<name>A0A423MAD5_PSEFL</name>
<evidence type="ECO:0000313" key="3">
    <source>
        <dbReference type="Proteomes" id="UP000285378"/>
    </source>
</evidence>
<evidence type="ECO:0000313" key="2">
    <source>
        <dbReference type="EMBL" id="RON79782.1"/>
    </source>
</evidence>
<dbReference type="InterPro" id="IPR011047">
    <property type="entry name" value="Quinoprotein_ADH-like_sf"/>
</dbReference>
<protein>
    <recommendedName>
        <fullName evidence="1">Pyrrolo-quinoline quinone repeat domain-containing protein</fullName>
    </recommendedName>
</protein>
<dbReference type="PANTHER" id="PTHR34512">
    <property type="entry name" value="CELL SURFACE PROTEIN"/>
    <property type="match status" value="1"/>
</dbReference>
<reference evidence="2 3" key="1">
    <citation type="submission" date="2016-10" db="EMBL/GenBank/DDBJ databases">
        <title>Comparative genome analysis of multiple Pseudomonas spp. focuses on biocontrol and plant growth promoting traits.</title>
        <authorList>
            <person name="Tao X.-Y."/>
            <person name="Taylor C.G."/>
        </authorList>
    </citation>
    <scope>NUCLEOTIDE SEQUENCE [LARGE SCALE GENOMIC DNA]</scope>
    <source>
        <strain evidence="2 3">28B5</strain>
    </source>
</reference>
<dbReference type="SMART" id="SM00564">
    <property type="entry name" value="PQQ"/>
    <property type="match status" value="6"/>
</dbReference>
<evidence type="ECO:0000259" key="1">
    <source>
        <dbReference type="Pfam" id="PF13360"/>
    </source>
</evidence>
<dbReference type="InterPro" id="IPR018391">
    <property type="entry name" value="PQQ_b-propeller_rpt"/>
</dbReference>
<dbReference type="AlphaFoldDB" id="A0A423MAD5"/>
<proteinExistence type="predicted"/>
<dbReference type="InterPro" id="IPR002372">
    <property type="entry name" value="PQQ_rpt_dom"/>
</dbReference>
<accession>A0A423MAD5</accession>
<organism evidence="2 3">
    <name type="scientific">Pseudomonas fluorescens</name>
    <dbReference type="NCBI Taxonomy" id="294"/>
    <lineage>
        <taxon>Bacteria</taxon>
        <taxon>Pseudomonadati</taxon>
        <taxon>Pseudomonadota</taxon>
        <taxon>Gammaproteobacteria</taxon>
        <taxon>Pseudomonadales</taxon>
        <taxon>Pseudomonadaceae</taxon>
        <taxon>Pseudomonas</taxon>
    </lineage>
</organism>
<dbReference type="Proteomes" id="UP000285378">
    <property type="component" value="Unassembled WGS sequence"/>
</dbReference>
<feature type="domain" description="Pyrrolo-quinoline quinone repeat" evidence="1">
    <location>
        <begin position="202"/>
        <end position="378"/>
    </location>
</feature>
<comment type="caution">
    <text evidence="2">The sequence shown here is derived from an EMBL/GenBank/DDBJ whole genome shotgun (WGS) entry which is preliminary data.</text>
</comment>
<dbReference type="Pfam" id="PF13360">
    <property type="entry name" value="PQQ_2"/>
    <property type="match status" value="1"/>
</dbReference>
<dbReference type="SUPFAM" id="SSF50998">
    <property type="entry name" value="Quinoprotein alcohol dehydrogenase-like"/>
    <property type="match status" value="1"/>
</dbReference>
<dbReference type="OrthoDB" id="5288823at2"/>
<sequence length="384" mass="42125">MAAFRHDPSIRVCRSSIINNVDWSVEPVITAYREFSYNNKRLGQVIRVALHSTPVLIEGVGLIACSDDGFIRFIKLSLDEVFWELRVAASIYSSPIYLNDKKAILVCTTGGSVLAISLMGKLLWKTSVEFPIYAGAIRSGSSIFVGVFNYSLYCLDVDTGRIQFQYQLPAPRGARVGGIAAFRDPYATPCVANDLVIAVCGESVVCVSPEGTLVWSVRFQGSIRSSPAFCSEFNTLVIASVDGRITLLDGGSGKLLKEFNCSAKIVNSPAISKGIACVGDESGKVYAIDIRMKEVKWVYEVGAALGYASVTLTPADDFVFLSERGNAVCVSRDEGRFLWETSQNLQLTDHERCMHVTPIISQQGQMYCASYSGYLYRFDFVAME</sequence>
<dbReference type="InterPro" id="IPR015943">
    <property type="entry name" value="WD40/YVTN_repeat-like_dom_sf"/>
</dbReference>
<dbReference type="RefSeq" id="WP_123452551.1">
    <property type="nucleotide sequence ID" value="NZ_MOBX01000014.1"/>
</dbReference>
<dbReference type="Gene3D" id="2.130.10.10">
    <property type="entry name" value="YVTN repeat-like/Quinoprotein amine dehydrogenase"/>
    <property type="match status" value="1"/>
</dbReference>
<gene>
    <name evidence="2" type="ORF">BK670_19995</name>
</gene>
<dbReference type="EMBL" id="MOBX01000014">
    <property type="protein sequence ID" value="RON79782.1"/>
    <property type="molecule type" value="Genomic_DNA"/>
</dbReference>
<dbReference type="Gene3D" id="2.40.128.630">
    <property type="match status" value="1"/>
</dbReference>
<dbReference type="PANTHER" id="PTHR34512:SF30">
    <property type="entry name" value="OUTER MEMBRANE PROTEIN ASSEMBLY FACTOR BAMB"/>
    <property type="match status" value="1"/>
</dbReference>